<dbReference type="InterPro" id="IPR012668">
    <property type="entry name" value="CHP02466"/>
</dbReference>
<gene>
    <name evidence="2" type="ORF">PCOR1329_LOCUS491</name>
</gene>
<dbReference type="EMBL" id="CAUYUJ010000103">
    <property type="protein sequence ID" value="CAK0788656.1"/>
    <property type="molecule type" value="Genomic_DNA"/>
</dbReference>
<protein>
    <submittedName>
        <fullName evidence="2">Uncharacterized protein</fullName>
    </submittedName>
</protein>
<name>A0ABN9P7H8_9DINO</name>
<evidence type="ECO:0000313" key="2">
    <source>
        <dbReference type="EMBL" id="CAK0788656.1"/>
    </source>
</evidence>
<comment type="caution">
    <text evidence="2">The sequence shown here is derived from an EMBL/GenBank/DDBJ whole genome shotgun (WGS) entry which is preliminary data.</text>
</comment>
<proteinExistence type="predicted"/>
<accession>A0ABN9P7H8</accession>
<keyword evidence="3" id="KW-1185">Reference proteome</keyword>
<reference evidence="2" key="1">
    <citation type="submission" date="2023-10" db="EMBL/GenBank/DDBJ databases">
        <authorList>
            <person name="Chen Y."/>
            <person name="Shah S."/>
            <person name="Dougan E. K."/>
            <person name="Thang M."/>
            <person name="Chan C."/>
        </authorList>
    </citation>
    <scope>NUCLEOTIDE SEQUENCE [LARGE SCALE GENOMIC DNA]</scope>
</reference>
<evidence type="ECO:0000313" key="3">
    <source>
        <dbReference type="Proteomes" id="UP001189429"/>
    </source>
</evidence>
<organism evidence="2 3">
    <name type="scientific">Prorocentrum cordatum</name>
    <dbReference type="NCBI Taxonomy" id="2364126"/>
    <lineage>
        <taxon>Eukaryota</taxon>
        <taxon>Sar</taxon>
        <taxon>Alveolata</taxon>
        <taxon>Dinophyceae</taxon>
        <taxon>Prorocentrales</taxon>
        <taxon>Prorocentraceae</taxon>
        <taxon>Prorocentrum</taxon>
    </lineage>
</organism>
<feature type="region of interest" description="Disordered" evidence="1">
    <location>
        <begin position="257"/>
        <end position="278"/>
    </location>
</feature>
<dbReference type="Gene3D" id="2.60.120.620">
    <property type="entry name" value="q2cbj1_9rhob like domain"/>
    <property type="match status" value="1"/>
</dbReference>
<dbReference type="Proteomes" id="UP001189429">
    <property type="component" value="Unassembled WGS sequence"/>
</dbReference>
<sequence>MGRTACFAPVVAAAERTPALELFPQSVLAALLEDPTPIFVGRQQSADTAYQEVAVEWQPHPDVPLQACGQIGTVLHEASQPFRRPLSFGRLRTFRLHRFSLQGQEVEATMRELSEFASSHAKLRKSASVGEEAVRGSNLRGFQDIVSAEQPLMAALRALFTDCVRRAAAADTAEVTAAGEMTPPPSPRCSDEDFCAWMNVSGKGAMNILHNHGTNAYGAVLYTQVPAQEGGQVACDRGALLLRLSRGSGARFMEPDEDLHVPRMGNGNADGVGSVGTESEETGVVRYVRVQPHTGSLMVFPGWLPHSVTPHFEDSDRVCYASNWS</sequence>
<evidence type="ECO:0000256" key="1">
    <source>
        <dbReference type="SAM" id="MobiDB-lite"/>
    </source>
</evidence>
<dbReference type="Pfam" id="PF13759">
    <property type="entry name" value="2OG-FeII_Oxy_5"/>
    <property type="match status" value="1"/>
</dbReference>